<dbReference type="Proteomes" id="UP000689967">
    <property type="component" value="Unassembled WGS sequence"/>
</dbReference>
<evidence type="ECO:0000256" key="2">
    <source>
        <dbReference type="SAM" id="SignalP"/>
    </source>
</evidence>
<evidence type="ECO:0000256" key="1">
    <source>
        <dbReference type="ARBA" id="ARBA00006987"/>
    </source>
</evidence>
<feature type="chain" id="PRO_5047330552" evidence="2">
    <location>
        <begin position="28"/>
        <end position="324"/>
    </location>
</feature>
<comment type="similarity">
    <text evidence="1">Belongs to the UPF0065 (bug) family.</text>
</comment>
<dbReference type="PANTHER" id="PTHR42928:SF5">
    <property type="entry name" value="BLR1237 PROTEIN"/>
    <property type="match status" value="1"/>
</dbReference>
<name>A0ABS6HC73_9PROT</name>
<comment type="caution">
    <text evidence="3">The sequence shown here is derived from an EMBL/GenBank/DDBJ whole genome shotgun (WGS) entry which is preliminary data.</text>
</comment>
<keyword evidence="2" id="KW-0732">Signal</keyword>
<organism evidence="3 4">
    <name type="scientific">Falsiroseomonas oleicola</name>
    <dbReference type="NCBI Taxonomy" id="2801474"/>
    <lineage>
        <taxon>Bacteria</taxon>
        <taxon>Pseudomonadati</taxon>
        <taxon>Pseudomonadota</taxon>
        <taxon>Alphaproteobacteria</taxon>
        <taxon>Acetobacterales</taxon>
        <taxon>Roseomonadaceae</taxon>
        <taxon>Falsiroseomonas</taxon>
    </lineage>
</organism>
<sequence length="324" mass="33241">MSRRSCLAGLAAAFTSLALLAAMPARAAWPERPVQIVVPFGPGGGTDLTARLLGRFLERHTGGRPVVVQNRAGAGGEIGMTAVADAAPDGHTLVILNTPNVLTIPIERAARFRLDSFVPIANIVDDPGTLSVHSSSPIRSIAELVASAKARPGMLTYGTAGVGSAGHIAMLLVGRSAGISGTHVPFNGSAAVATALAGQQIEVATANFGEAIGFAGAGGNWRILGVMGPARMASHPDIPTFAEAGIPVQTGSLRGLGAPRGTPPETIAAITTALDAVMADPDYRAAMTQATQVIRYVKGAEYQALLRGMEADLRSLFAATPWNR</sequence>
<dbReference type="EMBL" id="JAERQM010000005">
    <property type="protein sequence ID" value="MBU8545397.1"/>
    <property type="molecule type" value="Genomic_DNA"/>
</dbReference>
<dbReference type="Pfam" id="PF03401">
    <property type="entry name" value="TctC"/>
    <property type="match status" value="1"/>
</dbReference>
<dbReference type="PANTHER" id="PTHR42928">
    <property type="entry name" value="TRICARBOXYLATE-BINDING PROTEIN"/>
    <property type="match status" value="1"/>
</dbReference>
<evidence type="ECO:0000313" key="4">
    <source>
        <dbReference type="Proteomes" id="UP000689967"/>
    </source>
</evidence>
<dbReference type="InterPro" id="IPR005064">
    <property type="entry name" value="BUG"/>
</dbReference>
<proteinExistence type="inferred from homology"/>
<gene>
    <name evidence="3" type="ORF">JJQ90_16865</name>
</gene>
<dbReference type="PIRSF" id="PIRSF017082">
    <property type="entry name" value="YflP"/>
    <property type="match status" value="1"/>
</dbReference>
<feature type="signal peptide" evidence="2">
    <location>
        <begin position="1"/>
        <end position="27"/>
    </location>
</feature>
<protein>
    <submittedName>
        <fullName evidence="3">Tripartite tricarboxylate transporter substrate binding protein</fullName>
    </submittedName>
</protein>
<reference evidence="3 4" key="1">
    <citation type="submission" date="2021-01" db="EMBL/GenBank/DDBJ databases">
        <title>Roseomonas sp. nov, a bacterium isolated from an oil production mixture in Yumen Oilfield.</title>
        <authorList>
            <person name="Wu D."/>
        </authorList>
    </citation>
    <scope>NUCLEOTIDE SEQUENCE [LARGE SCALE GENOMIC DNA]</scope>
    <source>
        <strain evidence="3 4">ROY-5-3</strain>
    </source>
</reference>
<dbReference type="CDD" id="cd07012">
    <property type="entry name" value="PBP2_Bug_TTT"/>
    <property type="match status" value="1"/>
</dbReference>
<dbReference type="RefSeq" id="WP_216877413.1">
    <property type="nucleotide sequence ID" value="NZ_JAERQM010000005.1"/>
</dbReference>
<keyword evidence="4" id="KW-1185">Reference proteome</keyword>
<accession>A0ABS6HC73</accession>
<evidence type="ECO:0000313" key="3">
    <source>
        <dbReference type="EMBL" id="MBU8545397.1"/>
    </source>
</evidence>